<dbReference type="PROSITE" id="PS50948">
    <property type="entry name" value="PAN"/>
    <property type="match status" value="1"/>
</dbReference>
<dbReference type="Pfam" id="PF07714">
    <property type="entry name" value="PK_Tyr_Ser-Thr"/>
    <property type="match status" value="1"/>
</dbReference>
<dbReference type="Pfam" id="PF08276">
    <property type="entry name" value="PAN_2"/>
    <property type="match status" value="1"/>
</dbReference>
<evidence type="ECO:0000313" key="22">
    <source>
        <dbReference type="Proteomes" id="UP000239757"/>
    </source>
</evidence>
<gene>
    <name evidence="21" type="ORF">GOBAR_AA26494</name>
</gene>
<dbReference type="EMBL" id="KZ666607">
    <property type="protein sequence ID" value="PPR94180.1"/>
    <property type="molecule type" value="Genomic_DNA"/>
</dbReference>
<proteinExistence type="predicted"/>
<keyword evidence="6" id="KW-0812">Transmembrane</keyword>
<dbReference type="GO" id="GO:0004674">
    <property type="term" value="F:protein serine/threonine kinase activity"/>
    <property type="evidence" value="ECO:0007669"/>
    <property type="project" value="UniProtKB-KW"/>
</dbReference>
<dbReference type="SMART" id="SM00220">
    <property type="entry name" value="S_TKc"/>
    <property type="match status" value="1"/>
</dbReference>
<dbReference type="SMART" id="SM00473">
    <property type="entry name" value="PAN_AP"/>
    <property type="match status" value="1"/>
</dbReference>
<evidence type="ECO:0000256" key="7">
    <source>
        <dbReference type="ARBA" id="ARBA00022729"/>
    </source>
</evidence>
<dbReference type="CDD" id="cd01098">
    <property type="entry name" value="PAN_AP_plant"/>
    <property type="match status" value="1"/>
</dbReference>
<comment type="subcellular location">
    <subcellularLocation>
        <location evidence="1">Cell membrane</location>
        <topology evidence="1">Single-pass type I membrane protein</topology>
    </subcellularLocation>
</comment>
<dbReference type="InterPro" id="IPR036426">
    <property type="entry name" value="Bulb-type_lectin_dom_sf"/>
</dbReference>
<evidence type="ECO:0000256" key="13">
    <source>
        <dbReference type="ARBA" id="ARBA00023157"/>
    </source>
</evidence>
<dbReference type="FunFam" id="1.10.510.10:FF:000060">
    <property type="entry name" value="G-type lectin S-receptor-like serine/threonine-protein kinase"/>
    <property type="match status" value="1"/>
</dbReference>
<keyword evidence="5" id="KW-0808">Transferase</keyword>
<dbReference type="InterPro" id="IPR008271">
    <property type="entry name" value="Ser/Thr_kinase_AS"/>
</dbReference>
<dbReference type="InterPro" id="IPR021820">
    <property type="entry name" value="S-locus_recpt_kinase_C"/>
</dbReference>
<dbReference type="CDD" id="cd14066">
    <property type="entry name" value="STKc_IRAK"/>
    <property type="match status" value="1"/>
</dbReference>
<dbReference type="Pfam" id="PF11883">
    <property type="entry name" value="DUF3403"/>
    <property type="match status" value="1"/>
</dbReference>
<evidence type="ECO:0000259" key="19">
    <source>
        <dbReference type="PROSITE" id="PS50927"/>
    </source>
</evidence>
<evidence type="ECO:0000256" key="8">
    <source>
        <dbReference type="ARBA" id="ARBA00022741"/>
    </source>
</evidence>
<keyword evidence="3" id="KW-1003">Cell membrane</keyword>
<feature type="domain" description="Protein kinase" evidence="18">
    <location>
        <begin position="391"/>
        <end position="668"/>
    </location>
</feature>
<dbReference type="GO" id="GO:0005886">
    <property type="term" value="C:plasma membrane"/>
    <property type="evidence" value="ECO:0007669"/>
    <property type="project" value="UniProtKB-SubCell"/>
</dbReference>
<dbReference type="OrthoDB" id="785331at2759"/>
<dbReference type="AlphaFoldDB" id="A0A2P5WSV9"/>
<evidence type="ECO:0000259" key="20">
    <source>
        <dbReference type="PROSITE" id="PS50948"/>
    </source>
</evidence>
<dbReference type="InterPro" id="IPR024171">
    <property type="entry name" value="SRK-like_kinase"/>
</dbReference>
<dbReference type="PROSITE" id="PS00108">
    <property type="entry name" value="PROTEIN_KINASE_ST"/>
    <property type="match status" value="1"/>
</dbReference>
<dbReference type="SUPFAM" id="SSF51110">
    <property type="entry name" value="alpha-D-mannose-specific plant lectins"/>
    <property type="match status" value="1"/>
</dbReference>
<dbReference type="PANTHER" id="PTHR27002">
    <property type="entry name" value="RECEPTOR-LIKE SERINE/THREONINE-PROTEIN KINASE SD1-8"/>
    <property type="match status" value="1"/>
</dbReference>
<name>A0A2P5WSV9_GOSBA</name>
<dbReference type="InterPro" id="IPR000858">
    <property type="entry name" value="S_locus_glycoprot_dom"/>
</dbReference>
<dbReference type="Pfam" id="PF00954">
    <property type="entry name" value="S_locus_glycop"/>
    <property type="match status" value="1"/>
</dbReference>
<protein>
    <recommendedName>
        <fullName evidence="2">non-specific serine/threonine protein kinase</fullName>
        <ecNumber evidence="2">2.7.11.1</ecNumber>
    </recommendedName>
</protein>
<dbReference type="Gene3D" id="1.10.510.10">
    <property type="entry name" value="Transferase(Phosphotransferase) domain 1"/>
    <property type="match status" value="1"/>
</dbReference>
<keyword evidence="8" id="KW-0547">Nucleotide-binding</keyword>
<evidence type="ECO:0000256" key="17">
    <source>
        <dbReference type="SAM" id="SignalP"/>
    </source>
</evidence>
<dbReference type="InterPro" id="IPR001480">
    <property type="entry name" value="Bulb-type_lectin_dom"/>
</dbReference>
<feature type="domain" description="Apple" evidence="20">
    <location>
        <begin position="281"/>
        <end position="364"/>
    </location>
</feature>
<comment type="catalytic activity">
    <reaction evidence="16">
        <text>L-seryl-[protein] + ATP = O-phospho-L-seryl-[protein] + ADP + H(+)</text>
        <dbReference type="Rhea" id="RHEA:17989"/>
        <dbReference type="Rhea" id="RHEA-COMP:9863"/>
        <dbReference type="Rhea" id="RHEA-COMP:11604"/>
        <dbReference type="ChEBI" id="CHEBI:15378"/>
        <dbReference type="ChEBI" id="CHEBI:29999"/>
        <dbReference type="ChEBI" id="CHEBI:30616"/>
        <dbReference type="ChEBI" id="CHEBI:83421"/>
        <dbReference type="ChEBI" id="CHEBI:456216"/>
        <dbReference type="EC" id="2.7.11.1"/>
    </reaction>
</comment>
<dbReference type="PROSITE" id="PS50011">
    <property type="entry name" value="PROTEIN_KINASE_DOM"/>
    <property type="match status" value="1"/>
</dbReference>
<evidence type="ECO:0000313" key="21">
    <source>
        <dbReference type="EMBL" id="PPR94180.1"/>
    </source>
</evidence>
<evidence type="ECO:0000256" key="12">
    <source>
        <dbReference type="ARBA" id="ARBA00023136"/>
    </source>
</evidence>
<evidence type="ECO:0000256" key="14">
    <source>
        <dbReference type="ARBA" id="ARBA00023180"/>
    </source>
</evidence>
<organism evidence="21 22">
    <name type="scientific">Gossypium barbadense</name>
    <name type="common">Sea Island cotton</name>
    <name type="synonym">Hibiscus barbadensis</name>
    <dbReference type="NCBI Taxonomy" id="3634"/>
    <lineage>
        <taxon>Eukaryota</taxon>
        <taxon>Viridiplantae</taxon>
        <taxon>Streptophyta</taxon>
        <taxon>Embryophyta</taxon>
        <taxon>Tracheophyta</taxon>
        <taxon>Spermatophyta</taxon>
        <taxon>Magnoliopsida</taxon>
        <taxon>eudicotyledons</taxon>
        <taxon>Gunneridae</taxon>
        <taxon>Pentapetalae</taxon>
        <taxon>rosids</taxon>
        <taxon>malvids</taxon>
        <taxon>Malvales</taxon>
        <taxon>Malvaceae</taxon>
        <taxon>Malvoideae</taxon>
        <taxon>Gossypium</taxon>
    </lineage>
</organism>
<dbReference type="InterPro" id="IPR001245">
    <property type="entry name" value="Ser-Thr/Tyr_kinase_cat_dom"/>
</dbReference>
<comment type="catalytic activity">
    <reaction evidence="15">
        <text>L-threonyl-[protein] + ATP = O-phospho-L-threonyl-[protein] + ADP + H(+)</text>
        <dbReference type="Rhea" id="RHEA:46608"/>
        <dbReference type="Rhea" id="RHEA-COMP:11060"/>
        <dbReference type="Rhea" id="RHEA-COMP:11605"/>
        <dbReference type="ChEBI" id="CHEBI:15378"/>
        <dbReference type="ChEBI" id="CHEBI:30013"/>
        <dbReference type="ChEBI" id="CHEBI:30616"/>
        <dbReference type="ChEBI" id="CHEBI:61977"/>
        <dbReference type="ChEBI" id="CHEBI:456216"/>
        <dbReference type="EC" id="2.7.11.1"/>
    </reaction>
</comment>
<dbReference type="InterPro" id="IPR000719">
    <property type="entry name" value="Prot_kinase_dom"/>
</dbReference>
<evidence type="ECO:0000256" key="10">
    <source>
        <dbReference type="ARBA" id="ARBA00022840"/>
    </source>
</evidence>
<keyword evidence="7 17" id="KW-0732">Signal</keyword>
<feature type="chain" id="PRO_5015173388" description="non-specific serine/threonine protein kinase" evidence="17">
    <location>
        <begin position="28"/>
        <end position="708"/>
    </location>
</feature>
<keyword evidence="9" id="KW-0418">Kinase</keyword>
<dbReference type="PROSITE" id="PS50927">
    <property type="entry name" value="BULB_LECTIN"/>
    <property type="match status" value="1"/>
</dbReference>
<dbReference type="PIRSF" id="PIRSF000641">
    <property type="entry name" value="SRK"/>
    <property type="match status" value="1"/>
</dbReference>
<evidence type="ECO:0000256" key="5">
    <source>
        <dbReference type="ARBA" id="ARBA00022679"/>
    </source>
</evidence>
<keyword evidence="12" id="KW-0472">Membrane</keyword>
<dbReference type="FunFam" id="3.30.200.20:FF:000195">
    <property type="entry name" value="G-type lectin S-receptor-like serine/threonine-protein kinase"/>
    <property type="match status" value="1"/>
</dbReference>
<dbReference type="GO" id="GO:0048544">
    <property type="term" value="P:recognition of pollen"/>
    <property type="evidence" value="ECO:0007669"/>
    <property type="project" value="InterPro"/>
</dbReference>
<evidence type="ECO:0000256" key="6">
    <source>
        <dbReference type="ARBA" id="ARBA00022692"/>
    </source>
</evidence>
<sequence>MKNQLLGNKGSLLFLCLLLFFTTTTLALNTIPPGQSIKDGETLVSAGGSFELGFFSPRNSKSRYVGIWYKKVSTGTVVWVANRETPSFDYPCDTFLPGMKLGRNFVTGFDWHISSWKSMQNPAPGLYSIRTDPQGLPQFVLKNGTEILFRAGPWNGAYLSGRTLPTVNPIYSFEFVWNENEIYYEYEVQNHSVYTRYLLNPSGLIQRTIWNERKKDWEVFATSQVDQCSIYAYCGPYATCNTNESPPCKCLEGFLHRSASPEDINSVDWSNGCTRRTPLACEGGDSFLKQTGLRIPDTSKSWADLSIDLKECEKLCLKNCSCTAYTNLDIREGGRGCLLWYGDLTDISELNEGGQDLYIRLATCDLSEHGKEDLELPVFDFATVATATNNFLSNNILGQGGFGPVYKGTLIEGQEIAVKRLSKNSGQGLEEFKNEVTLISKLQHRNLVKLFGCCIRRDENMLIYEYMPNKSLDYFIFDQTRSKLLDWRIRMHIIDGIARGVLYLHHDSILRIIHRDLKASNILLDNNMNPKISDFGLARKFGLDQTRAKTRRVVGTYGYMSPEYALDGLFSMKSDVFSFGVLVLEILSGKKNRGFSHPEHDYNLLGHAWTLWMGKRPLELIDTAFGDLYNATEVLRCINVGLLCVQQSPPDRPNMSLVLLMLCGDSVLPKPKQPGFFIERNLPMTDSISEKNEMFSIYESTITSLEPR</sequence>
<evidence type="ECO:0000256" key="3">
    <source>
        <dbReference type="ARBA" id="ARBA00022475"/>
    </source>
</evidence>
<dbReference type="SMART" id="SM00108">
    <property type="entry name" value="B_lectin"/>
    <property type="match status" value="1"/>
</dbReference>
<dbReference type="GO" id="GO:0005524">
    <property type="term" value="F:ATP binding"/>
    <property type="evidence" value="ECO:0007669"/>
    <property type="project" value="UniProtKB-KW"/>
</dbReference>
<keyword evidence="13" id="KW-1015">Disulfide bond</keyword>
<evidence type="ECO:0000256" key="4">
    <source>
        <dbReference type="ARBA" id="ARBA00022527"/>
    </source>
</evidence>
<evidence type="ECO:0000256" key="2">
    <source>
        <dbReference type="ARBA" id="ARBA00012513"/>
    </source>
</evidence>
<dbReference type="Gene3D" id="2.90.10.10">
    <property type="entry name" value="Bulb-type lectin domain"/>
    <property type="match status" value="1"/>
</dbReference>
<evidence type="ECO:0000256" key="11">
    <source>
        <dbReference type="ARBA" id="ARBA00022989"/>
    </source>
</evidence>
<keyword evidence="14" id="KW-0325">Glycoprotein</keyword>
<dbReference type="EC" id="2.7.11.1" evidence="2"/>
<dbReference type="InterPro" id="IPR003609">
    <property type="entry name" value="Pan_app"/>
</dbReference>
<dbReference type="Proteomes" id="UP000239757">
    <property type="component" value="Unassembled WGS sequence"/>
</dbReference>
<feature type="domain" description="Bulb-type lectin" evidence="19">
    <location>
        <begin position="28"/>
        <end position="154"/>
    </location>
</feature>
<feature type="signal peptide" evidence="17">
    <location>
        <begin position="1"/>
        <end position="27"/>
    </location>
</feature>
<dbReference type="SUPFAM" id="SSF56112">
    <property type="entry name" value="Protein kinase-like (PK-like)"/>
    <property type="match status" value="1"/>
</dbReference>
<accession>A0A2P5WSV9</accession>
<evidence type="ECO:0000256" key="15">
    <source>
        <dbReference type="ARBA" id="ARBA00047899"/>
    </source>
</evidence>
<dbReference type="Gene3D" id="3.50.4.10">
    <property type="entry name" value="Hepatocyte Growth Factor"/>
    <property type="match status" value="1"/>
</dbReference>
<evidence type="ECO:0000256" key="16">
    <source>
        <dbReference type="ARBA" id="ARBA00048679"/>
    </source>
</evidence>
<evidence type="ECO:0000256" key="9">
    <source>
        <dbReference type="ARBA" id="ARBA00022777"/>
    </source>
</evidence>
<dbReference type="InterPro" id="IPR011009">
    <property type="entry name" value="Kinase-like_dom_sf"/>
</dbReference>
<dbReference type="PANTHER" id="PTHR27002:SF825">
    <property type="entry name" value="RECEPTOR-LIKE SERINE_THREONINE-PROTEIN KINASE"/>
    <property type="match status" value="1"/>
</dbReference>
<evidence type="ECO:0000259" key="18">
    <source>
        <dbReference type="PROSITE" id="PS50011"/>
    </source>
</evidence>
<evidence type="ECO:0000256" key="1">
    <source>
        <dbReference type="ARBA" id="ARBA00004251"/>
    </source>
</evidence>
<dbReference type="Gene3D" id="3.30.200.20">
    <property type="entry name" value="Phosphorylase Kinase, domain 1"/>
    <property type="match status" value="1"/>
</dbReference>
<reference evidence="21 22" key="1">
    <citation type="submission" date="2015-01" db="EMBL/GenBank/DDBJ databases">
        <title>Genome of allotetraploid Gossypium barbadense reveals genomic plasticity and fiber elongation in cotton evolution.</title>
        <authorList>
            <person name="Chen X."/>
            <person name="Liu X."/>
            <person name="Zhao B."/>
            <person name="Zheng H."/>
            <person name="Hu Y."/>
            <person name="Lu G."/>
            <person name="Yang C."/>
            <person name="Chen J."/>
            <person name="Shan C."/>
            <person name="Zhang L."/>
            <person name="Zhou Y."/>
            <person name="Wang L."/>
            <person name="Guo W."/>
            <person name="Bai Y."/>
            <person name="Ruan J."/>
            <person name="Shangguan X."/>
            <person name="Mao Y."/>
            <person name="Jiang J."/>
            <person name="Zhu Y."/>
            <person name="Lei J."/>
            <person name="Kang H."/>
            <person name="Chen S."/>
            <person name="He X."/>
            <person name="Wang R."/>
            <person name="Wang Y."/>
            <person name="Chen J."/>
            <person name="Wang L."/>
            <person name="Yu S."/>
            <person name="Wang B."/>
            <person name="Wei J."/>
            <person name="Song S."/>
            <person name="Lu X."/>
            <person name="Gao Z."/>
            <person name="Gu W."/>
            <person name="Deng X."/>
            <person name="Ma D."/>
            <person name="Wang S."/>
            <person name="Liang W."/>
            <person name="Fang L."/>
            <person name="Cai C."/>
            <person name="Zhu X."/>
            <person name="Zhou B."/>
            <person name="Zhang Y."/>
            <person name="Chen Z."/>
            <person name="Xu S."/>
            <person name="Zhu R."/>
            <person name="Wang S."/>
            <person name="Zhang T."/>
            <person name="Zhao G."/>
        </authorList>
    </citation>
    <scope>NUCLEOTIDE SEQUENCE [LARGE SCALE GENOMIC DNA]</scope>
    <source>
        <strain evidence="22">cv. Xinhai21</strain>
        <tissue evidence="21">Leaf</tissue>
    </source>
</reference>
<keyword evidence="10" id="KW-0067">ATP-binding</keyword>
<keyword evidence="11" id="KW-1133">Transmembrane helix</keyword>
<keyword evidence="4" id="KW-0723">Serine/threonine-protein kinase</keyword>